<dbReference type="GeneTree" id="ENSGT00940000164429"/>
<keyword evidence="4" id="KW-0812">Transmembrane</keyword>
<evidence type="ECO:0000256" key="2">
    <source>
        <dbReference type="ARBA" id="ARBA00006339"/>
    </source>
</evidence>
<dbReference type="PANTHER" id="PTHR12137">
    <property type="entry name" value="CARBOHYDRATE SULFOTRANSFERASE"/>
    <property type="match status" value="1"/>
</dbReference>
<dbReference type="AlphaFoldDB" id="H2YMM6"/>
<evidence type="ECO:0000256" key="4">
    <source>
        <dbReference type="ARBA" id="ARBA00022692"/>
    </source>
</evidence>
<dbReference type="eggNOG" id="KOG4651">
    <property type="taxonomic scope" value="Eukaryota"/>
</dbReference>
<dbReference type="InParanoid" id="H2YMM6"/>
<reference evidence="10" key="2">
    <citation type="submission" date="2025-08" db="UniProtKB">
        <authorList>
            <consortium name="Ensembl"/>
        </authorList>
    </citation>
    <scope>IDENTIFICATION</scope>
</reference>
<evidence type="ECO:0000256" key="3">
    <source>
        <dbReference type="ARBA" id="ARBA00022679"/>
    </source>
</evidence>
<dbReference type="STRING" id="51511.ENSCSAVP00000006578"/>
<dbReference type="EC" id="2.8.2.-" evidence="9"/>
<evidence type="ECO:0000256" key="5">
    <source>
        <dbReference type="ARBA" id="ARBA00022989"/>
    </source>
</evidence>
<name>H2YMM6_CIOSA</name>
<keyword evidence="9" id="KW-0119">Carbohydrate metabolism</keyword>
<keyword evidence="6 9" id="KW-0333">Golgi apparatus</keyword>
<dbReference type="InterPro" id="IPR018011">
    <property type="entry name" value="Carb_sulfotrans_8-10"/>
</dbReference>
<keyword evidence="9" id="KW-0735">Signal-anchor</keyword>
<dbReference type="GO" id="GO:0000139">
    <property type="term" value="C:Golgi membrane"/>
    <property type="evidence" value="ECO:0007669"/>
    <property type="project" value="UniProtKB-SubCell"/>
</dbReference>
<accession>H2YMM6</accession>
<dbReference type="Proteomes" id="UP000007875">
    <property type="component" value="Unassembled WGS sequence"/>
</dbReference>
<sequence>MWNNYLRVILVRNPFERFVSGYTDKLVPESGGYTNYYKPISIKLKNKFKSMRNDPSDRVLSQEHATFEDFVNYLISTPDGGRDHHWKSYESWCGPCEHGYDIIMKMETLRDDVKYLWELLGISEEHRKWFFPEVKPAVDIDLKPNDILKKFRKTYRRRCTTFQNVTLICLDIQNQNGFAEVKFNVLR</sequence>
<evidence type="ECO:0000256" key="9">
    <source>
        <dbReference type="RuleBase" id="RU364020"/>
    </source>
</evidence>
<dbReference type="GO" id="GO:0016051">
    <property type="term" value="P:carbohydrate biosynthetic process"/>
    <property type="evidence" value="ECO:0007669"/>
    <property type="project" value="InterPro"/>
</dbReference>
<dbReference type="GO" id="GO:0008146">
    <property type="term" value="F:sulfotransferase activity"/>
    <property type="evidence" value="ECO:0007669"/>
    <property type="project" value="InterPro"/>
</dbReference>
<organism evidence="10 11">
    <name type="scientific">Ciona savignyi</name>
    <name type="common">Pacific transparent sea squirt</name>
    <dbReference type="NCBI Taxonomy" id="51511"/>
    <lineage>
        <taxon>Eukaryota</taxon>
        <taxon>Metazoa</taxon>
        <taxon>Chordata</taxon>
        <taxon>Tunicata</taxon>
        <taxon>Ascidiacea</taxon>
        <taxon>Phlebobranchia</taxon>
        <taxon>Cionidae</taxon>
        <taxon>Ciona</taxon>
    </lineage>
</organism>
<keyword evidence="5" id="KW-1133">Transmembrane helix</keyword>
<reference evidence="11" key="1">
    <citation type="submission" date="2003-08" db="EMBL/GenBank/DDBJ databases">
        <authorList>
            <person name="Birren B."/>
            <person name="Nusbaum C."/>
            <person name="Abebe A."/>
            <person name="Abouelleil A."/>
            <person name="Adekoya E."/>
            <person name="Ait-zahra M."/>
            <person name="Allen N."/>
            <person name="Allen T."/>
            <person name="An P."/>
            <person name="Anderson M."/>
            <person name="Anderson S."/>
            <person name="Arachchi H."/>
            <person name="Armbruster J."/>
            <person name="Bachantsang P."/>
            <person name="Baldwin J."/>
            <person name="Barry A."/>
            <person name="Bayul T."/>
            <person name="Blitshsteyn B."/>
            <person name="Bloom T."/>
            <person name="Blye J."/>
            <person name="Boguslavskiy L."/>
            <person name="Borowsky M."/>
            <person name="Boukhgalter B."/>
            <person name="Brunache A."/>
            <person name="Butler J."/>
            <person name="Calixte N."/>
            <person name="Calvo S."/>
            <person name="Camarata J."/>
            <person name="Campo K."/>
            <person name="Chang J."/>
            <person name="Cheshatsang Y."/>
            <person name="Citroen M."/>
            <person name="Collymore A."/>
            <person name="Considine T."/>
            <person name="Cook A."/>
            <person name="Cooke P."/>
            <person name="Corum B."/>
            <person name="Cuomo C."/>
            <person name="David R."/>
            <person name="Dawoe T."/>
            <person name="Degray S."/>
            <person name="Dodge S."/>
            <person name="Dooley K."/>
            <person name="Dorje P."/>
            <person name="Dorjee K."/>
            <person name="Dorris L."/>
            <person name="Duffey N."/>
            <person name="Dupes A."/>
            <person name="Elkins T."/>
            <person name="Engels R."/>
            <person name="Erickson J."/>
            <person name="Farina A."/>
            <person name="Faro S."/>
            <person name="Ferreira P."/>
            <person name="Fischer H."/>
            <person name="Fitzgerald M."/>
            <person name="Foley K."/>
            <person name="Gage D."/>
            <person name="Galagan J."/>
            <person name="Gearin G."/>
            <person name="Gnerre S."/>
            <person name="Gnirke A."/>
            <person name="Goyette A."/>
            <person name="Graham J."/>
            <person name="Grandbois E."/>
            <person name="Gyaltsen K."/>
            <person name="Hafez N."/>
            <person name="Hagopian D."/>
            <person name="Hagos B."/>
            <person name="Hall J."/>
            <person name="Hatcher B."/>
            <person name="Heller A."/>
            <person name="Higgins H."/>
            <person name="Honan T."/>
            <person name="Horn A."/>
            <person name="Houde N."/>
            <person name="Hughes L."/>
            <person name="Hulme W."/>
            <person name="Husby E."/>
            <person name="Iliev I."/>
            <person name="Jaffe D."/>
            <person name="Jones C."/>
            <person name="Kamal M."/>
            <person name="Kamat A."/>
            <person name="Kamvysselis M."/>
            <person name="Karlsson E."/>
            <person name="Kells C."/>
            <person name="Kieu A."/>
            <person name="Kisner P."/>
            <person name="Kodira C."/>
            <person name="Kulbokas E."/>
            <person name="Labutti K."/>
            <person name="Lama D."/>
            <person name="Landers T."/>
            <person name="Leger J."/>
            <person name="Levine S."/>
            <person name="Lewis D."/>
            <person name="Lewis T."/>
            <person name="Lindblad-toh K."/>
            <person name="Liu X."/>
            <person name="Lokyitsang T."/>
            <person name="Lokyitsang Y."/>
            <person name="Lucien O."/>
            <person name="Lui A."/>
            <person name="Ma L.J."/>
            <person name="Mabbitt R."/>
            <person name="Macdonald J."/>
            <person name="Maclean C."/>
            <person name="Major J."/>
            <person name="Manning J."/>
            <person name="Marabella R."/>
            <person name="Maru K."/>
            <person name="Matthews C."/>
            <person name="Mauceli E."/>
            <person name="Mccarthy M."/>
            <person name="Mcdonough S."/>
            <person name="Mcghee T."/>
            <person name="Meldrim J."/>
            <person name="Meneus L."/>
            <person name="Mesirov J."/>
            <person name="Mihalev A."/>
            <person name="Mihova T."/>
            <person name="Mikkelsen T."/>
            <person name="Mlenga V."/>
            <person name="Moru K."/>
            <person name="Mozes J."/>
            <person name="Mulrain L."/>
            <person name="Munson G."/>
            <person name="Naylor J."/>
            <person name="Newes C."/>
            <person name="Nguyen C."/>
            <person name="Nguyen N."/>
            <person name="Nguyen T."/>
            <person name="Nicol R."/>
            <person name="Nielsen C."/>
            <person name="Nizzari M."/>
            <person name="Norbu C."/>
            <person name="Norbu N."/>
            <person name="O'donnell P."/>
            <person name="Okoawo O."/>
            <person name="O'leary S."/>
            <person name="Omotosho B."/>
            <person name="O'neill K."/>
            <person name="Osman S."/>
            <person name="Parker S."/>
            <person name="Perrin D."/>
            <person name="Phunkhang P."/>
            <person name="Piqani B."/>
            <person name="Purcell S."/>
            <person name="Rachupka T."/>
            <person name="Ramasamy U."/>
            <person name="Rameau R."/>
            <person name="Ray V."/>
            <person name="Raymond C."/>
            <person name="Retta R."/>
            <person name="Richardson S."/>
            <person name="Rise C."/>
            <person name="Rodriguez J."/>
            <person name="Rogers J."/>
            <person name="Rogov P."/>
            <person name="Rutman M."/>
            <person name="Schupbach R."/>
            <person name="Seaman C."/>
            <person name="Settipalli S."/>
            <person name="Sharpe T."/>
            <person name="Sheridan J."/>
            <person name="Sherpa N."/>
            <person name="Shi J."/>
            <person name="Smirnov S."/>
            <person name="Smith C."/>
            <person name="Sougnez C."/>
            <person name="Spencer B."/>
            <person name="Stalker J."/>
            <person name="Stange-thomann N."/>
            <person name="Stavropoulos S."/>
            <person name="Stetson K."/>
            <person name="Stone C."/>
            <person name="Stone S."/>
            <person name="Stubbs M."/>
            <person name="Talamas J."/>
            <person name="Tchuinga P."/>
            <person name="Tenzing P."/>
            <person name="Tesfaye S."/>
            <person name="Theodore J."/>
            <person name="Thoulutsang Y."/>
            <person name="Topham K."/>
            <person name="Towey S."/>
            <person name="Tsamla T."/>
            <person name="Tsomo N."/>
            <person name="Vallee D."/>
            <person name="Vassiliev H."/>
            <person name="Venkataraman V."/>
            <person name="Vinson J."/>
            <person name="Vo A."/>
            <person name="Wade C."/>
            <person name="Wang S."/>
            <person name="Wangchuk T."/>
            <person name="Wangdi T."/>
            <person name="Whittaker C."/>
            <person name="Wilkinson J."/>
            <person name="Wu Y."/>
            <person name="Wyman D."/>
            <person name="Yadav S."/>
            <person name="Yang S."/>
            <person name="Yang X."/>
            <person name="Yeager S."/>
            <person name="Yee E."/>
            <person name="Young G."/>
            <person name="Zainoun J."/>
            <person name="Zembeck L."/>
            <person name="Zimmer A."/>
            <person name="Zody M."/>
            <person name="Lander E."/>
        </authorList>
    </citation>
    <scope>NUCLEOTIDE SEQUENCE [LARGE SCALE GENOMIC DNA]</scope>
</reference>
<evidence type="ECO:0000256" key="1">
    <source>
        <dbReference type="ARBA" id="ARBA00004323"/>
    </source>
</evidence>
<evidence type="ECO:0000313" key="10">
    <source>
        <dbReference type="Ensembl" id="ENSCSAVP00000006578.1"/>
    </source>
</evidence>
<keyword evidence="11" id="KW-1185">Reference proteome</keyword>
<dbReference type="PANTHER" id="PTHR12137:SF54">
    <property type="entry name" value="CARBOHYDRATE SULFOTRANSFERASE"/>
    <property type="match status" value="1"/>
</dbReference>
<dbReference type="InterPro" id="IPR005331">
    <property type="entry name" value="Sulfotransferase"/>
</dbReference>
<dbReference type="HOGENOM" id="CLU_1234643_0_0_1"/>
<comment type="subcellular location">
    <subcellularLocation>
        <location evidence="1 9">Golgi apparatus membrane</location>
        <topology evidence="1 9">Single-pass type II membrane protein</topology>
    </subcellularLocation>
</comment>
<evidence type="ECO:0000256" key="6">
    <source>
        <dbReference type="ARBA" id="ARBA00023034"/>
    </source>
</evidence>
<evidence type="ECO:0000256" key="7">
    <source>
        <dbReference type="ARBA" id="ARBA00023136"/>
    </source>
</evidence>
<comment type="similarity">
    <text evidence="2 9">Belongs to the sulfotransferase 2 family.</text>
</comment>
<protein>
    <recommendedName>
        <fullName evidence="9">Carbohydrate sulfotransferase</fullName>
        <ecNumber evidence="9">2.8.2.-</ecNumber>
    </recommendedName>
</protein>
<keyword evidence="7" id="KW-0472">Membrane</keyword>
<proteinExistence type="inferred from homology"/>
<reference evidence="10" key="3">
    <citation type="submission" date="2025-09" db="UniProtKB">
        <authorList>
            <consortium name="Ensembl"/>
        </authorList>
    </citation>
    <scope>IDENTIFICATION</scope>
</reference>
<dbReference type="Ensembl" id="ENSCSAVT00000006662.1">
    <property type="protein sequence ID" value="ENSCSAVP00000006578.1"/>
    <property type="gene ID" value="ENSCSAVG00000003943.1"/>
</dbReference>
<dbReference type="Pfam" id="PF03567">
    <property type="entry name" value="Sulfotransfer_2"/>
    <property type="match status" value="1"/>
</dbReference>
<evidence type="ECO:0000313" key="11">
    <source>
        <dbReference type="Proteomes" id="UP000007875"/>
    </source>
</evidence>
<keyword evidence="8 9" id="KW-0325">Glycoprotein</keyword>
<keyword evidence="3 9" id="KW-0808">Transferase</keyword>
<evidence type="ECO:0000256" key="8">
    <source>
        <dbReference type="ARBA" id="ARBA00023180"/>
    </source>
</evidence>